<comment type="similarity">
    <text evidence="1 12">Belongs to the helicase family. DnaB subfamily.</text>
</comment>
<dbReference type="InterPro" id="IPR016136">
    <property type="entry name" value="DNA_helicase_N/primase_C"/>
</dbReference>
<dbReference type="InterPro" id="IPR007693">
    <property type="entry name" value="DNA_helicase_DnaB-like_N"/>
</dbReference>
<keyword evidence="9" id="KW-0413">Isomerase</keyword>
<dbReference type="InterPro" id="IPR003593">
    <property type="entry name" value="AAA+_ATPase"/>
</dbReference>
<keyword evidence="7 12" id="KW-0067">ATP-binding</keyword>
<dbReference type="Gene3D" id="3.40.50.300">
    <property type="entry name" value="P-loop containing nucleotide triphosphate hydrolases"/>
    <property type="match status" value="1"/>
</dbReference>
<comment type="caution">
    <text evidence="14">The sequence shown here is derived from an EMBL/GenBank/DDBJ whole genome shotgun (WGS) entry which is preliminary data.</text>
</comment>
<dbReference type="PANTHER" id="PTHR30153">
    <property type="entry name" value="REPLICATIVE DNA HELICASE DNAB"/>
    <property type="match status" value="1"/>
</dbReference>
<dbReference type="SUPFAM" id="SSF52540">
    <property type="entry name" value="P-loop containing nucleoside triphosphate hydrolases"/>
    <property type="match status" value="1"/>
</dbReference>
<dbReference type="PANTHER" id="PTHR30153:SF2">
    <property type="entry name" value="REPLICATIVE DNA HELICASE"/>
    <property type="match status" value="1"/>
</dbReference>
<evidence type="ECO:0000256" key="9">
    <source>
        <dbReference type="ARBA" id="ARBA00023235"/>
    </source>
</evidence>
<evidence type="ECO:0000256" key="11">
    <source>
        <dbReference type="NCBIfam" id="TIGR00665"/>
    </source>
</evidence>
<dbReference type="GO" id="GO:1990077">
    <property type="term" value="C:primosome complex"/>
    <property type="evidence" value="ECO:0007669"/>
    <property type="project" value="UniProtKB-UniRule"/>
</dbReference>
<keyword evidence="6 12" id="KW-0347">Helicase</keyword>
<dbReference type="GO" id="GO:0006269">
    <property type="term" value="P:DNA replication, synthesis of primer"/>
    <property type="evidence" value="ECO:0007669"/>
    <property type="project" value="UniProtKB-UniRule"/>
</dbReference>
<keyword evidence="8 12" id="KW-0238">DNA-binding</keyword>
<dbReference type="Gene3D" id="1.10.860.10">
    <property type="entry name" value="DNAb Helicase, Chain A"/>
    <property type="match status" value="1"/>
</dbReference>
<evidence type="ECO:0000256" key="6">
    <source>
        <dbReference type="ARBA" id="ARBA00022806"/>
    </source>
</evidence>
<dbReference type="SUPFAM" id="SSF48024">
    <property type="entry name" value="N-terminal domain of DnaB helicase"/>
    <property type="match status" value="1"/>
</dbReference>
<dbReference type="EC" id="5.6.2.3" evidence="11 12"/>
<sequence>MAQNKSIIGRIPPQDLEAEKAVLGSVMIRPGVMDEIVDLITPESFYASRHATVFETMVELWQKGQPIDLLSVSAKLKDKSKLESIGGSSFLAELSSVVPASVNARYYAQIVYSKSALRGLIAAAEEIAQMGFASERETDEILDEAQSLVYSVASTKSARRFTHLKDALHDAWERLEHMHEQKGALRGVATGFADIDNLLSGLQKSDLIILAARPGMGKTTLALDIARHASARENLPVLFCSLEMSMPQVVDRIMAAEARVHSQQMRTGRLSADTEFVKLRDALDRLAKAPLFIDDRAGSNTAQIRANARRIKTEHGLGLIIIDYLQLMATKRDYDSMVGQVTEISRALKALAKDLDVPVLALSQLSRAVESRGGKPRLSDLRESGSIEQDADIVMFIHSEDRDKDPAERTNIVDIVVEKHRNGPTGLIQLYFDKKTTTFLSVERSNISELVAPKESGVGEEF</sequence>
<dbReference type="AlphaFoldDB" id="A0A1F6WLY6"/>
<dbReference type="GO" id="GO:0043139">
    <property type="term" value="F:5'-3' DNA helicase activity"/>
    <property type="evidence" value="ECO:0007669"/>
    <property type="project" value="UniProtKB-EC"/>
</dbReference>
<keyword evidence="4 12" id="KW-0547">Nucleotide-binding</keyword>
<evidence type="ECO:0000256" key="8">
    <source>
        <dbReference type="ARBA" id="ARBA00023125"/>
    </source>
</evidence>
<accession>A0A1F6WLY6</accession>
<dbReference type="EMBL" id="MFUH01000004">
    <property type="protein sequence ID" value="OGI82735.1"/>
    <property type="molecule type" value="Genomic_DNA"/>
</dbReference>
<dbReference type="GO" id="GO:0003677">
    <property type="term" value="F:DNA binding"/>
    <property type="evidence" value="ECO:0007669"/>
    <property type="project" value="UniProtKB-UniRule"/>
</dbReference>
<keyword evidence="5 12" id="KW-0378">Hydrolase</keyword>
<evidence type="ECO:0000256" key="4">
    <source>
        <dbReference type="ARBA" id="ARBA00022741"/>
    </source>
</evidence>
<dbReference type="NCBIfam" id="TIGR00665">
    <property type="entry name" value="DnaB"/>
    <property type="match status" value="1"/>
</dbReference>
<reference evidence="14 15" key="1">
    <citation type="journal article" date="2016" name="Nat. Commun.">
        <title>Thousands of microbial genomes shed light on interconnected biogeochemical processes in an aquifer system.</title>
        <authorList>
            <person name="Anantharaman K."/>
            <person name="Brown C.T."/>
            <person name="Hug L.A."/>
            <person name="Sharon I."/>
            <person name="Castelle C.J."/>
            <person name="Probst A.J."/>
            <person name="Thomas B.C."/>
            <person name="Singh A."/>
            <person name="Wilkins M.J."/>
            <person name="Karaoz U."/>
            <person name="Brodie E.L."/>
            <person name="Williams K.H."/>
            <person name="Hubbard S.S."/>
            <person name="Banfield J.F."/>
        </authorList>
    </citation>
    <scope>NUCLEOTIDE SEQUENCE [LARGE SCALE GENOMIC DNA]</scope>
</reference>
<keyword evidence="3 12" id="KW-0235">DNA replication</keyword>
<evidence type="ECO:0000256" key="10">
    <source>
        <dbReference type="ARBA" id="ARBA00048954"/>
    </source>
</evidence>
<dbReference type="GO" id="GO:0005829">
    <property type="term" value="C:cytosol"/>
    <property type="evidence" value="ECO:0007669"/>
    <property type="project" value="TreeGrafter"/>
</dbReference>
<name>A0A1F6WLY6_9BACT</name>
<proteinExistence type="inferred from homology"/>
<dbReference type="InterPro" id="IPR007694">
    <property type="entry name" value="DNA_helicase_DnaB-like_C"/>
</dbReference>
<organism evidence="14 15">
    <name type="scientific">Candidatus Nomurabacteria bacterium RIFCSPHIGHO2_02_FULL_42_24</name>
    <dbReference type="NCBI Taxonomy" id="1801757"/>
    <lineage>
        <taxon>Bacteria</taxon>
        <taxon>Candidatus Nomuraibacteriota</taxon>
    </lineage>
</organism>
<dbReference type="InterPro" id="IPR027417">
    <property type="entry name" value="P-loop_NTPase"/>
</dbReference>
<evidence type="ECO:0000313" key="14">
    <source>
        <dbReference type="EMBL" id="OGI82735.1"/>
    </source>
</evidence>
<dbReference type="Pfam" id="PF03796">
    <property type="entry name" value="DnaB_C"/>
    <property type="match status" value="1"/>
</dbReference>
<dbReference type="InterPro" id="IPR007692">
    <property type="entry name" value="DNA_helicase_DnaB"/>
</dbReference>
<comment type="function">
    <text evidence="12">The main replicative DNA helicase, it participates in initiation and elongation during chromosome replication. Travels ahead of the DNA replisome, separating dsDNA into templates for DNA synthesis. A processive ATP-dependent 5'-3' DNA helicase it has DNA-dependent ATPase activity.</text>
</comment>
<evidence type="ECO:0000256" key="7">
    <source>
        <dbReference type="ARBA" id="ARBA00022840"/>
    </source>
</evidence>
<feature type="domain" description="SF4 helicase" evidence="13">
    <location>
        <begin position="181"/>
        <end position="446"/>
    </location>
</feature>
<evidence type="ECO:0000256" key="12">
    <source>
        <dbReference type="RuleBase" id="RU362085"/>
    </source>
</evidence>
<gene>
    <name evidence="14" type="ORF">A3B93_02515</name>
</gene>
<dbReference type="SMART" id="SM00382">
    <property type="entry name" value="AAA"/>
    <property type="match status" value="1"/>
</dbReference>
<dbReference type="GO" id="GO:0016887">
    <property type="term" value="F:ATP hydrolysis activity"/>
    <property type="evidence" value="ECO:0007669"/>
    <property type="project" value="RHEA"/>
</dbReference>
<dbReference type="GO" id="GO:0005524">
    <property type="term" value="F:ATP binding"/>
    <property type="evidence" value="ECO:0007669"/>
    <property type="project" value="UniProtKB-UniRule"/>
</dbReference>
<protein>
    <recommendedName>
        <fullName evidence="11 12">Replicative DNA helicase</fullName>
        <ecNumber evidence="11 12">5.6.2.3</ecNumber>
    </recommendedName>
</protein>
<evidence type="ECO:0000259" key="13">
    <source>
        <dbReference type="PROSITE" id="PS51199"/>
    </source>
</evidence>
<dbReference type="CDD" id="cd00984">
    <property type="entry name" value="DnaB_C"/>
    <property type="match status" value="1"/>
</dbReference>
<dbReference type="PROSITE" id="PS51199">
    <property type="entry name" value="SF4_HELICASE"/>
    <property type="match status" value="1"/>
</dbReference>
<keyword evidence="2 12" id="KW-0639">Primosome</keyword>
<evidence type="ECO:0000313" key="15">
    <source>
        <dbReference type="Proteomes" id="UP000179880"/>
    </source>
</evidence>
<evidence type="ECO:0000256" key="1">
    <source>
        <dbReference type="ARBA" id="ARBA00008428"/>
    </source>
</evidence>
<dbReference type="FunFam" id="1.10.860.10:FF:000001">
    <property type="entry name" value="Replicative DNA helicase"/>
    <property type="match status" value="1"/>
</dbReference>
<dbReference type="Proteomes" id="UP000179880">
    <property type="component" value="Unassembled WGS sequence"/>
</dbReference>
<evidence type="ECO:0000256" key="3">
    <source>
        <dbReference type="ARBA" id="ARBA00022705"/>
    </source>
</evidence>
<evidence type="ECO:0000256" key="5">
    <source>
        <dbReference type="ARBA" id="ARBA00022801"/>
    </source>
</evidence>
<dbReference type="InterPro" id="IPR036185">
    <property type="entry name" value="DNA_heli_DnaB-like_N_sf"/>
</dbReference>
<comment type="catalytic activity">
    <reaction evidence="10 12">
        <text>ATP + H2O = ADP + phosphate + H(+)</text>
        <dbReference type="Rhea" id="RHEA:13065"/>
        <dbReference type="ChEBI" id="CHEBI:15377"/>
        <dbReference type="ChEBI" id="CHEBI:15378"/>
        <dbReference type="ChEBI" id="CHEBI:30616"/>
        <dbReference type="ChEBI" id="CHEBI:43474"/>
        <dbReference type="ChEBI" id="CHEBI:456216"/>
        <dbReference type="EC" id="5.6.2.3"/>
    </reaction>
</comment>
<evidence type="ECO:0000256" key="2">
    <source>
        <dbReference type="ARBA" id="ARBA00022515"/>
    </source>
</evidence>
<dbReference type="Pfam" id="PF00772">
    <property type="entry name" value="DnaB"/>
    <property type="match status" value="1"/>
</dbReference>